<feature type="region of interest" description="Disordered" evidence="1">
    <location>
        <begin position="1"/>
        <end position="81"/>
    </location>
</feature>
<accession>A0A2V4RFK9</accession>
<evidence type="ECO:0000313" key="2">
    <source>
        <dbReference type="EMBL" id="PYD70785.1"/>
    </source>
</evidence>
<sequence>MFSRQVAGKAWNAIAVRPVPSPPDHGPGQDPGHGEPDEKEPLDPPGKRCPDHDEDEPIDPDKDGLVEPLEPDEEDEGPVTD</sequence>
<evidence type="ECO:0000256" key="1">
    <source>
        <dbReference type="SAM" id="MobiDB-lite"/>
    </source>
</evidence>
<keyword evidence="3" id="KW-1185">Reference proteome</keyword>
<comment type="caution">
    <text evidence="2">The sequence shown here is derived from an EMBL/GenBank/DDBJ whole genome shotgun (WGS) entry which is preliminary data.</text>
</comment>
<protein>
    <submittedName>
        <fullName evidence="2">Uncharacterized protein</fullName>
    </submittedName>
</protein>
<reference evidence="2 3" key="1">
    <citation type="submission" date="2017-07" db="EMBL/GenBank/DDBJ databases">
        <title>A draft genome sequence of Komagataeibacter swingsii LMG 22125.</title>
        <authorList>
            <person name="Skraban J."/>
            <person name="Cleenwerck I."/>
            <person name="Vandamme P."/>
            <person name="Trcek J."/>
        </authorList>
    </citation>
    <scope>NUCLEOTIDE SEQUENCE [LARGE SCALE GENOMIC DNA]</scope>
    <source>
        <strain evidence="2 3">LMG 22125</strain>
    </source>
</reference>
<dbReference type="EMBL" id="NKUB01000002">
    <property type="protein sequence ID" value="PYD70785.1"/>
    <property type="molecule type" value="Genomic_DNA"/>
</dbReference>
<feature type="compositionally biased region" description="Basic and acidic residues" evidence="1">
    <location>
        <begin position="32"/>
        <end position="51"/>
    </location>
</feature>
<evidence type="ECO:0000313" key="3">
    <source>
        <dbReference type="Proteomes" id="UP000247371"/>
    </source>
</evidence>
<proteinExistence type="predicted"/>
<name>A0A2V4RFK9_9PROT</name>
<dbReference type="Proteomes" id="UP000247371">
    <property type="component" value="Unassembled WGS sequence"/>
</dbReference>
<gene>
    <name evidence="2" type="ORF">CFR76_02270</name>
</gene>
<organism evidence="2 3">
    <name type="scientific">Komagataeibacter swingsii</name>
    <dbReference type="NCBI Taxonomy" id="215220"/>
    <lineage>
        <taxon>Bacteria</taxon>
        <taxon>Pseudomonadati</taxon>
        <taxon>Pseudomonadota</taxon>
        <taxon>Alphaproteobacteria</taxon>
        <taxon>Acetobacterales</taxon>
        <taxon>Acetobacteraceae</taxon>
        <taxon>Komagataeibacter</taxon>
    </lineage>
</organism>
<dbReference type="AlphaFoldDB" id="A0A2V4RFK9"/>
<dbReference type="RefSeq" id="WP_110555630.1">
    <property type="nucleotide sequence ID" value="NZ_NKUB01000002.1"/>
</dbReference>
<feature type="compositionally biased region" description="Acidic residues" evidence="1">
    <location>
        <begin position="69"/>
        <end position="81"/>
    </location>
</feature>